<evidence type="ECO:0000256" key="10">
    <source>
        <dbReference type="ARBA" id="ARBA00047882"/>
    </source>
</evidence>
<keyword evidence="12" id="KW-0472">Membrane</keyword>
<keyword evidence="12" id="KW-1133">Transmembrane helix</keyword>
<dbReference type="RefSeq" id="WP_072894491.1">
    <property type="nucleotide sequence ID" value="NZ_FQWZ01000002.1"/>
</dbReference>
<dbReference type="GO" id="GO:0004466">
    <property type="term" value="F:long-chain fatty acyl-CoA dehydrogenase activity"/>
    <property type="evidence" value="ECO:0007669"/>
    <property type="project" value="UniProtKB-EC"/>
</dbReference>
<dbReference type="UniPathway" id="UPA00659"/>
<evidence type="ECO:0000259" key="15">
    <source>
        <dbReference type="Pfam" id="PF09317"/>
    </source>
</evidence>
<dbReference type="InterPro" id="IPR015396">
    <property type="entry name" value="FadE_C"/>
</dbReference>
<evidence type="ECO:0000256" key="12">
    <source>
        <dbReference type="SAM" id="Phobius"/>
    </source>
</evidence>
<evidence type="ECO:0000313" key="16">
    <source>
        <dbReference type="EMBL" id="SHG63512.1"/>
    </source>
</evidence>
<dbReference type="Gene3D" id="1.20.140.10">
    <property type="entry name" value="Butyryl-CoA Dehydrogenase, subunit A, domain 3"/>
    <property type="match status" value="1"/>
</dbReference>
<dbReference type="InterPro" id="IPR046373">
    <property type="entry name" value="Acyl-CoA_Oxase/DH_mid-dom_sf"/>
</dbReference>
<evidence type="ECO:0000256" key="2">
    <source>
        <dbReference type="ARBA" id="ARBA00005005"/>
    </source>
</evidence>
<keyword evidence="9" id="KW-0560">Oxidoreductase</keyword>
<dbReference type="AlphaFoldDB" id="A0A1M5LEG3"/>
<dbReference type="NCBIfam" id="NF009586">
    <property type="entry name" value="PRK13026.1"/>
    <property type="match status" value="1"/>
</dbReference>
<dbReference type="STRING" id="490188.SAMN04488068_0859"/>
<dbReference type="InterPro" id="IPR037069">
    <property type="entry name" value="AcylCoA_DH/ox_N_sf"/>
</dbReference>
<keyword evidence="17" id="KW-1185">Reference proteome</keyword>
<proteinExistence type="inferred from homology"/>
<dbReference type="PANTHER" id="PTHR48083">
    <property type="entry name" value="MEDIUM-CHAIN SPECIFIC ACYL-COA DEHYDROGENASE, MITOCHONDRIAL-RELATED"/>
    <property type="match status" value="1"/>
</dbReference>
<dbReference type="InterPro" id="IPR050741">
    <property type="entry name" value="Acyl-CoA_dehydrogenase"/>
</dbReference>
<feature type="domain" description="Acyl-CoA dehydrogenase C-terminal bacterial-type" evidence="15">
    <location>
        <begin position="518"/>
        <end position="797"/>
    </location>
</feature>
<feature type="transmembrane region" description="Helical" evidence="12">
    <location>
        <begin position="46"/>
        <end position="65"/>
    </location>
</feature>
<dbReference type="EMBL" id="FQWZ01000002">
    <property type="protein sequence ID" value="SHG63512.1"/>
    <property type="molecule type" value="Genomic_DNA"/>
</dbReference>
<comment type="catalytic activity">
    <reaction evidence="10">
        <text>a medium-chain 2,3-saturated fatty acyl-CoA + oxidized [electron-transfer flavoprotein] + H(+) = a medium-chain (2E)-enoyl-CoA + reduced [electron-transfer flavoprotein]</text>
        <dbReference type="Rhea" id="RHEA:14477"/>
        <dbReference type="Rhea" id="RHEA-COMP:10685"/>
        <dbReference type="Rhea" id="RHEA-COMP:10686"/>
        <dbReference type="ChEBI" id="CHEBI:15378"/>
        <dbReference type="ChEBI" id="CHEBI:57692"/>
        <dbReference type="ChEBI" id="CHEBI:58307"/>
        <dbReference type="ChEBI" id="CHEBI:83723"/>
        <dbReference type="ChEBI" id="CHEBI:83726"/>
        <dbReference type="EC" id="1.3.8.7"/>
    </reaction>
</comment>
<dbReference type="EC" id="1.3.8.8" evidence="5"/>
<feature type="domain" description="Acyl-CoA dehydrogenase/oxidase N-terminal" evidence="14">
    <location>
        <begin position="127"/>
        <end position="237"/>
    </location>
</feature>
<dbReference type="InterPro" id="IPR013786">
    <property type="entry name" value="AcylCoA_DH/ox_N"/>
</dbReference>
<dbReference type="InterPro" id="IPR036250">
    <property type="entry name" value="AcylCo_DH-like_C"/>
</dbReference>
<comment type="similarity">
    <text evidence="3">Belongs to the acyl-CoA dehydrogenase family.</text>
</comment>
<reference evidence="16 17" key="1">
    <citation type="submission" date="2016-11" db="EMBL/GenBank/DDBJ databases">
        <authorList>
            <person name="Jaros S."/>
            <person name="Januszkiewicz K."/>
            <person name="Wedrychowicz H."/>
        </authorList>
    </citation>
    <scope>NUCLEOTIDE SEQUENCE [LARGE SCALE GENOMIC DNA]</scope>
    <source>
        <strain evidence="16 17">CGMCC 1.7049</strain>
    </source>
</reference>
<sequence length="828" mass="89940">MSFAISVIGVVAVAWVLAYVGAPLWVWTLASALAYAAGVVTGGLGAVASVVLGVPLVLLALLNVVPLRRALITRPVFATFKKVLPEMSSTEREALEAGDVWLEAEMFRGRPDWSKLLTFRYTELTAEEQRFLDNEVEALCQLVDDWKIEFEDKDLPPAAWQYIKDKGFFAMLIKKEYGGLGFSAAAQSAVVTKLATKSIALAVTVMVPNSLGPGELLMHYGTDEQKKQWLPGLISGKEIPCFGLTGPEVGSDATAMPDSGVVCYGDYHGKKTLGIRLNFSKRWITLAPVATVVGLAFNLRDPEGLLGDRSKSEYGITCALIPAKHEGVHIGRRHYPGAAFMNGPIFGKDVFIPVEWIIGGPAMAGKGWRMLVECLSAGRGVSLPALGTAAGQAAYRLVGAYGRIRRQFRMSVGKFEGVQEATGRIAGNAYTLEAMRVLTASAVDHCAPSVVTAIAKYHMTEMMRKIVIDSMDVMAGRGVQQGPRNALAPAYKATPIAITVEGANILTRNLMIFGQGAIRCHEYVFPEMEAARENNLAAFDKLLFGHVGFSINRGIRALTLGLTGSALARSPVDGPMATYFKQFERFSAALAFTSDVTMGVLGGELKRKERLSARLGDVLSQLYIGCCVMKFYIENGQKAEELDHARWALDQCLFEIAKAFEGFFDNFPVKPVAKVLRLAVFPFGNRYKPVSDQLNARLADQIMEATDLRNRLTSLVFVNGGPNEATGRLEHAFNLLLKAEVPYVKYFKAMSKGELAGTDTASRLADAVTRGILNAEEAQLVAEYDKVRYDAILTDDFTPEYIKGDFSVPTAGSRADILAFTGSLARVA</sequence>
<comment type="catalytic activity">
    <reaction evidence="11">
        <text>a long-chain 2,3-saturated fatty acyl-CoA + oxidized [electron-transfer flavoprotein] + H(+) = a long-chain (2E)-enoyl-CoA + reduced [electron-transfer flavoprotein]</text>
        <dbReference type="Rhea" id="RHEA:17721"/>
        <dbReference type="Rhea" id="RHEA-COMP:10685"/>
        <dbReference type="Rhea" id="RHEA-COMP:10686"/>
        <dbReference type="ChEBI" id="CHEBI:15378"/>
        <dbReference type="ChEBI" id="CHEBI:57692"/>
        <dbReference type="ChEBI" id="CHEBI:58307"/>
        <dbReference type="ChEBI" id="CHEBI:83721"/>
        <dbReference type="ChEBI" id="CHEBI:83727"/>
        <dbReference type="EC" id="1.3.8.8"/>
    </reaction>
</comment>
<dbReference type="FunFam" id="1.10.540.10:FF:000004">
    <property type="entry name" value="Acyl-CoA dehydrogenase"/>
    <property type="match status" value="1"/>
</dbReference>
<keyword evidence="12" id="KW-0812">Transmembrane</keyword>
<keyword evidence="8" id="KW-0274">FAD</keyword>
<dbReference type="SUPFAM" id="SSF56645">
    <property type="entry name" value="Acyl-CoA dehydrogenase NM domain-like"/>
    <property type="match status" value="1"/>
</dbReference>
<evidence type="ECO:0000259" key="14">
    <source>
        <dbReference type="Pfam" id="PF02771"/>
    </source>
</evidence>
<evidence type="ECO:0000256" key="7">
    <source>
        <dbReference type="ARBA" id="ARBA00022630"/>
    </source>
</evidence>
<name>A0A1M5LEG3_9GAMM</name>
<accession>A0A1M5LEG3</accession>
<dbReference type="GO" id="GO:0070991">
    <property type="term" value="F:medium-chain fatty acyl-CoA dehydrogenase activity"/>
    <property type="evidence" value="ECO:0007669"/>
    <property type="project" value="UniProtKB-EC"/>
</dbReference>
<dbReference type="Pfam" id="PF00441">
    <property type="entry name" value="Acyl-CoA_dh_1"/>
    <property type="match status" value="1"/>
</dbReference>
<evidence type="ECO:0000256" key="6">
    <source>
        <dbReference type="ARBA" id="ARBA00020144"/>
    </source>
</evidence>
<dbReference type="Gene3D" id="1.10.540.10">
    <property type="entry name" value="Acyl-CoA dehydrogenase/oxidase, N-terminal domain"/>
    <property type="match status" value="1"/>
</dbReference>
<dbReference type="NCBIfam" id="NF007000">
    <property type="entry name" value="PRK09463.1"/>
    <property type="match status" value="1"/>
</dbReference>
<comment type="pathway">
    <text evidence="2">Lipid metabolism; fatty acid beta-oxidation.</text>
</comment>
<dbReference type="FunFam" id="1.20.140.10:FF:000009">
    <property type="entry name" value="Acyl-CoA dehydrogenase"/>
    <property type="match status" value="1"/>
</dbReference>
<evidence type="ECO:0000256" key="8">
    <source>
        <dbReference type="ARBA" id="ARBA00022827"/>
    </source>
</evidence>
<dbReference type="Pfam" id="PF09317">
    <property type="entry name" value="ACDH_C"/>
    <property type="match status" value="1"/>
</dbReference>
<keyword evidence="7" id="KW-0285">Flavoprotein</keyword>
<protein>
    <recommendedName>
        <fullName evidence="6">Acyl-coenzyme A dehydrogenase</fullName>
        <ecNumber evidence="4">1.3.8.7</ecNumber>
        <ecNumber evidence="5">1.3.8.8</ecNumber>
    </recommendedName>
</protein>
<dbReference type="Pfam" id="PF02771">
    <property type="entry name" value="Acyl-CoA_dh_N"/>
    <property type="match status" value="1"/>
</dbReference>
<dbReference type="InterPro" id="IPR009075">
    <property type="entry name" value="AcylCo_DH/oxidase_C"/>
</dbReference>
<dbReference type="Gene3D" id="2.40.110.10">
    <property type="entry name" value="Butyryl-CoA Dehydrogenase, subunit A, domain 2"/>
    <property type="match status" value="1"/>
</dbReference>
<dbReference type="EC" id="1.3.8.7" evidence="4"/>
<dbReference type="GO" id="GO:0005737">
    <property type="term" value="C:cytoplasm"/>
    <property type="evidence" value="ECO:0007669"/>
    <property type="project" value="TreeGrafter"/>
</dbReference>
<evidence type="ECO:0000256" key="5">
    <source>
        <dbReference type="ARBA" id="ARBA00012040"/>
    </source>
</evidence>
<dbReference type="GO" id="GO:0033539">
    <property type="term" value="P:fatty acid beta-oxidation using acyl-CoA dehydrogenase"/>
    <property type="evidence" value="ECO:0007669"/>
    <property type="project" value="InterPro"/>
</dbReference>
<evidence type="ECO:0000313" key="17">
    <source>
        <dbReference type="Proteomes" id="UP000199758"/>
    </source>
</evidence>
<evidence type="ECO:0000256" key="11">
    <source>
        <dbReference type="ARBA" id="ARBA00049247"/>
    </source>
</evidence>
<evidence type="ECO:0000256" key="4">
    <source>
        <dbReference type="ARBA" id="ARBA00012033"/>
    </source>
</evidence>
<evidence type="ECO:0000256" key="1">
    <source>
        <dbReference type="ARBA" id="ARBA00001974"/>
    </source>
</evidence>
<evidence type="ECO:0000256" key="9">
    <source>
        <dbReference type="ARBA" id="ARBA00023002"/>
    </source>
</evidence>
<evidence type="ECO:0000259" key="13">
    <source>
        <dbReference type="Pfam" id="PF00441"/>
    </source>
</evidence>
<dbReference type="GO" id="GO:0050660">
    <property type="term" value="F:flavin adenine dinucleotide binding"/>
    <property type="evidence" value="ECO:0007669"/>
    <property type="project" value="InterPro"/>
</dbReference>
<organism evidence="16 17">
    <name type="scientific">Hydrocarboniphaga daqingensis</name>
    <dbReference type="NCBI Taxonomy" id="490188"/>
    <lineage>
        <taxon>Bacteria</taxon>
        <taxon>Pseudomonadati</taxon>
        <taxon>Pseudomonadota</taxon>
        <taxon>Gammaproteobacteria</taxon>
        <taxon>Nevskiales</taxon>
        <taxon>Nevskiaceae</taxon>
        <taxon>Hydrocarboniphaga</taxon>
    </lineage>
</organism>
<dbReference type="Proteomes" id="UP000199758">
    <property type="component" value="Unassembled WGS sequence"/>
</dbReference>
<dbReference type="PANTHER" id="PTHR48083:SF33">
    <property type="entry name" value="ACYL-COENZYME A DEHYDROGENASE"/>
    <property type="match status" value="1"/>
</dbReference>
<comment type="cofactor">
    <cofactor evidence="1">
        <name>FAD</name>
        <dbReference type="ChEBI" id="CHEBI:57692"/>
    </cofactor>
</comment>
<dbReference type="OrthoDB" id="9802447at2"/>
<feature type="domain" description="Acyl-CoA dehydrogenase/oxidase C-terminal" evidence="13">
    <location>
        <begin position="365"/>
        <end position="510"/>
    </location>
</feature>
<evidence type="ECO:0000256" key="3">
    <source>
        <dbReference type="ARBA" id="ARBA00009347"/>
    </source>
</evidence>
<gene>
    <name evidence="16" type="ORF">SAMN04488068_0859</name>
</gene>
<dbReference type="InterPro" id="IPR009100">
    <property type="entry name" value="AcylCoA_DH/oxidase_NM_dom_sf"/>
</dbReference>
<dbReference type="SUPFAM" id="SSF47203">
    <property type="entry name" value="Acyl-CoA dehydrogenase C-terminal domain-like"/>
    <property type="match status" value="1"/>
</dbReference>